<dbReference type="EMBL" id="CP036318">
    <property type="protein sequence ID" value="QDV54906.1"/>
    <property type="molecule type" value="Genomic_DNA"/>
</dbReference>
<evidence type="ECO:0000313" key="1">
    <source>
        <dbReference type="EMBL" id="QDV54906.1"/>
    </source>
</evidence>
<reference evidence="1 2" key="1">
    <citation type="submission" date="2019-02" db="EMBL/GenBank/DDBJ databases">
        <title>Deep-cultivation of Planctomycetes and their phenomic and genomic characterization uncovers novel biology.</title>
        <authorList>
            <person name="Wiegand S."/>
            <person name="Jogler M."/>
            <person name="Boedeker C."/>
            <person name="Pinto D."/>
            <person name="Vollmers J."/>
            <person name="Rivas-Marin E."/>
            <person name="Kohn T."/>
            <person name="Peeters S.H."/>
            <person name="Heuer A."/>
            <person name="Rast P."/>
            <person name="Oberbeckmann S."/>
            <person name="Bunk B."/>
            <person name="Jeske O."/>
            <person name="Meyerdierks A."/>
            <person name="Storesund J.E."/>
            <person name="Kallscheuer N."/>
            <person name="Luecker S."/>
            <person name="Lage O.M."/>
            <person name="Pohl T."/>
            <person name="Merkel B.J."/>
            <person name="Hornburger P."/>
            <person name="Mueller R.-W."/>
            <person name="Bruemmer F."/>
            <person name="Labrenz M."/>
            <person name="Spormann A.M."/>
            <person name="Op den Camp H."/>
            <person name="Overmann J."/>
            <person name="Amann R."/>
            <person name="Jetten M.S.M."/>
            <person name="Mascher T."/>
            <person name="Medema M.H."/>
            <person name="Devos D.P."/>
            <person name="Kaster A.-K."/>
            <person name="Ovreas L."/>
            <person name="Rohde M."/>
            <person name="Galperin M.Y."/>
            <person name="Jogler C."/>
        </authorList>
    </citation>
    <scope>NUCLEOTIDE SEQUENCE [LARGE SCALE GENOMIC DNA]</scope>
    <source>
        <strain evidence="1 2">Mal33</strain>
    </source>
</reference>
<gene>
    <name evidence="1" type="ORF">Mal33_08720</name>
</gene>
<accession>A0A518IP87</accession>
<name>A0A518IP87_9BACT</name>
<proteinExistence type="predicted"/>
<protein>
    <submittedName>
        <fullName evidence="1">Uncharacterized protein</fullName>
    </submittedName>
</protein>
<organism evidence="1 2">
    <name type="scientific">Rosistilla oblonga</name>
    <dbReference type="NCBI Taxonomy" id="2527990"/>
    <lineage>
        <taxon>Bacteria</taxon>
        <taxon>Pseudomonadati</taxon>
        <taxon>Planctomycetota</taxon>
        <taxon>Planctomycetia</taxon>
        <taxon>Pirellulales</taxon>
        <taxon>Pirellulaceae</taxon>
        <taxon>Rosistilla</taxon>
    </lineage>
</organism>
<evidence type="ECO:0000313" key="2">
    <source>
        <dbReference type="Proteomes" id="UP000316770"/>
    </source>
</evidence>
<dbReference type="RefSeq" id="WP_145282610.1">
    <property type="nucleotide sequence ID" value="NZ_CP036318.1"/>
</dbReference>
<keyword evidence="2" id="KW-1185">Reference proteome</keyword>
<dbReference type="AlphaFoldDB" id="A0A518IP87"/>
<sequence>MPSISQTLNVTCQLDYDDDQSPWNIGRLSVDRHESLFRCAMFNDSSPGLKPSSCSITPQPPGEAWDQFVDPVRCADLNVFVGPGPGPVVFDNLAVEPVRYQVFDAKNATPELIDKPWHRFEAMQLAKDIVARGGCPVVVGYHLEPESDWDSAQVAVTESVV</sequence>
<dbReference type="Proteomes" id="UP000316770">
    <property type="component" value="Chromosome"/>
</dbReference>